<organism evidence="2 3">
    <name type="scientific">Gossypium barbadense</name>
    <name type="common">Sea Island cotton</name>
    <name type="synonym">Hibiscus barbadensis</name>
    <dbReference type="NCBI Taxonomy" id="3634"/>
    <lineage>
        <taxon>Eukaryota</taxon>
        <taxon>Viridiplantae</taxon>
        <taxon>Streptophyta</taxon>
        <taxon>Embryophyta</taxon>
        <taxon>Tracheophyta</taxon>
        <taxon>Spermatophyta</taxon>
        <taxon>Magnoliopsida</taxon>
        <taxon>eudicotyledons</taxon>
        <taxon>Gunneridae</taxon>
        <taxon>Pentapetalae</taxon>
        <taxon>rosids</taxon>
        <taxon>malvids</taxon>
        <taxon>Malvales</taxon>
        <taxon>Malvaceae</taxon>
        <taxon>Malvoideae</taxon>
        <taxon>Gossypium</taxon>
    </lineage>
</organism>
<name>A0A2P5XZP5_GOSBA</name>
<dbReference type="Proteomes" id="UP000239757">
    <property type="component" value="Unassembled WGS sequence"/>
</dbReference>
<protein>
    <submittedName>
        <fullName evidence="2">Uncharacterized protein</fullName>
    </submittedName>
</protein>
<evidence type="ECO:0000256" key="1">
    <source>
        <dbReference type="SAM" id="MobiDB-lite"/>
    </source>
</evidence>
<proteinExistence type="predicted"/>
<reference evidence="2 3" key="1">
    <citation type="submission" date="2015-01" db="EMBL/GenBank/DDBJ databases">
        <title>Genome of allotetraploid Gossypium barbadense reveals genomic plasticity and fiber elongation in cotton evolution.</title>
        <authorList>
            <person name="Chen X."/>
            <person name="Liu X."/>
            <person name="Zhao B."/>
            <person name="Zheng H."/>
            <person name="Hu Y."/>
            <person name="Lu G."/>
            <person name="Yang C."/>
            <person name="Chen J."/>
            <person name="Shan C."/>
            <person name="Zhang L."/>
            <person name="Zhou Y."/>
            <person name="Wang L."/>
            <person name="Guo W."/>
            <person name="Bai Y."/>
            <person name="Ruan J."/>
            <person name="Shangguan X."/>
            <person name="Mao Y."/>
            <person name="Jiang J."/>
            <person name="Zhu Y."/>
            <person name="Lei J."/>
            <person name="Kang H."/>
            <person name="Chen S."/>
            <person name="He X."/>
            <person name="Wang R."/>
            <person name="Wang Y."/>
            <person name="Chen J."/>
            <person name="Wang L."/>
            <person name="Yu S."/>
            <person name="Wang B."/>
            <person name="Wei J."/>
            <person name="Song S."/>
            <person name="Lu X."/>
            <person name="Gao Z."/>
            <person name="Gu W."/>
            <person name="Deng X."/>
            <person name="Ma D."/>
            <person name="Wang S."/>
            <person name="Liang W."/>
            <person name="Fang L."/>
            <person name="Cai C."/>
            <person name="Zhu X."/>
            <person name="Zhou B."/>
            <person name="Zhang Y."/>
            <person name="Chen Z."/>
            <person name="Xu S."/>
            <person name="Zhu R."/>
            <person name="Wang S."/>
            <person name="Zhang T."/>
            <person name="Zhao G."/>
        </authorList>
    </citation>
    <scope>NUCLEOTIDE SEQUENCE [LARGE SCALE GENOMIC DNA]</scope>
    <source>
        <strain evidence="3">cv. Xinhai21</strain>
        <tissue evidence="2">Leaf</tissue>
    </source>
</reference>
<evidence type="ECO:0000313" key="2">
    <source>
        <dbReference type="EMBL" id="PPS08766.1"/>
    </source>
</evidence>
<accession>A0A2P5XZP5</accession>
<feature type="region of interest" description="Disordered" evidence="1">
    <location>
        <begin position="36"/>
        <end position="115"/>
    </location>
</feature>
<dbReference type="EMBL" id="KZ663959">
    <property type="protein sequence ID" value="PPS08766.1"/>
    <property type="molecule type" value="Genomic_DNA"/>
</dbReference>
<sequence>MLTNHPLQAFKYRDGIQKSTSINQGDRTQIGQLAKSIFERPQGSLPSNTESNPREQLNAIAIQDEEGLVAKPRPETVVSKGKNEVGQNDPKSKSRTPDKPKSSQDKLNTSPNQLGVGEKVLLDVADPRIATPKPSEEIPLTVLSTFPYGIVEAHGCALGCVKTGQDFFPTRDAINLPRLCDMAVGEMTKTTRAQDTPMPRNRG</sequence>
<feature type="compositionally biased region" description="Polar residues" evidence="1">
    <location>
        <begin position="44"/>
        <end position="55"/>
    </location>
</feature>
<gene>
    <name evidence="2" type="ORF">GOBAR_AA11870</name>
</gene>
<feature type="compositionally biased region" description="Basic and acidic residues" evidence="1">
    <location>
        <begin position="90"/>
        <end position="104"/>
    </location>
</feature>
<evidence type="ECO:0000313" key="3">
    <source>
        <dbReference type="Proteomes" id="UP000239757"/>
    </source>
</evidence>
<dbReference type="AlphaFoldDB" id="A0A2P5XZP5"/>